<keyword evidence="3" id="KW-1185">Reference proteome</keyword>
<dbReference type="InterPro" id="IPR024173">
    <property type="entry name" value="Pesterase_MJ0037-like"/>
</dbReference>
<accession>A0A937FB94</accession>
<dbReference type="SUPFAM" id="SSF56300">
    <property type="entry name" value="Metallo-dependent phosphatases"/>
    <property type="match status" value="1"/>
</dbReference>
<keyword evidence="2" id="KW-0255">Endonuclease</keyword>
<dbReference type="Gene3D" id="3.60.21.10">
    <property type="match status" value="1"/>
</dbReference>
<name>A0A937FB94_9BACT</name>
<dbReference type="RefSeq" id="WP_202245797.1">
    <property type="nucleotide sequence ID" value="NZ_JAESIY010000010.1"/>
</dbReference>
<dbReference type="Proteomes" id="UP000659388">
    <property type="component" value="Unassembled WGS sequence"/>
</dbReference>
<keyword evidence="2" id="KW-0378">Hydrolase</keyword>
<dbReference type="GO" id="GO:0004519">
    <property type="term" value="F:endonuclease activity"/>
    <property type="evidence" value="ECO:0007669"/>
    <property type="project" value="UniProtKB-KW"/>
</dbReference>
<evidence type="ECO:0000313" key="2">
    <source>
        <dbReference type="EMBL" id="MBL3658004.1"/>
    </source>
</evidence>
<dbReference type="InterPro" id="IPR029052">
    <property type="entry name" value="Metallo-depent_PP-like"/>
</dbReference>
<keyword evidence="2" id="KW-0540">Nuclease</keyword>
<dbReference type="InterPro" id="IPR004843">
    <property type="entry name" value="Calcineurin-like_PHP"/>
</dbReference>
<dbReference type="PANTHER" id="PTHR39323">
    <property type="entry name" value="BLR1149 PROTEIN"/>
    <property type="match status" value="1"/>
</dbReference>
<protein>
    <submittedName>
        <fullName evidence="2">Ligase-associated DNA damage response endonuclease PdeM</fullName>
        <ecNumber evidence="2">3.1.-.-</ecNumber>
    </submittedName>
</protein>
<organism evidence="2 3">
    <name type="scientific">Fulvivirga sediminis</name>
    <dbReference type="NCBI Taxonomy" id="2803949"/>
    <lineage>
        <taxon>Bacteria</taxon>
        <taxon>Pseudomonadati</taxon>
        <taxon>Bacteroidota</taxon>
        <taxon>Cytophagia</taxon>
        <taxon>Cytophagales</taxon>
        <taxon>Fulvivirgaceae</taxon>
        <taxon>Fulvivirga</taxon>
    </lineage>
</organism>
<dbReference type="AlphaFoldDB" id="A0A937FB94"/>
<dbReference type="Pfam" id="PF00149">
    <property type="entry name" value="Metallophos"/>
    <property type="match status" value="1"/>
</dbReference>
<dbReference type="GO" id="GO:0016787">
    <property type="term" value="F:hydrolase activity"/>
    <property type="evidence" value="ECO:0007669"/>
    <property type="project" value="UniProtKB-KW"/>
</dbReference>
<feature type="domain" description="Calcineurin-like phosphoesterase" evidence="1">
    <location>
        <begin position="35"/>
        <end position="130"/>
    </location>
</feature>
<dbReference type="PANTHER" id="PTHR39323:SF1">
    <property type="entry name" value="BLR1149 PROTEIN"/>
    <property type="match status" value="1"/>
</dbReference>
<gene>
    <name evidence="2" type="primary">pdeM</name>
    <name evidence="2" type="ORF">JL102_17770</name>
</gene>
<proteinExistence type="predicted"/>
<evidence type="ECO:0000313" key="3">
    <source>
        <dbReference type="Proteomes" id="UP000659388"/>
    </source>
</evidence>
<dbReference type="PIRSF" id="PIRSF000887">
    <property type="entry name" value="Pesterase_MJ0037"/>
    <property type="match status" value="1"/>
</dbReference>
<dbReference type="NCBIfam" id="TIGR04123">
    <property type="entry name" value="P_estr_lig_assc"/>
    <property type="match status" value="1"/>
</dbReference>
<reference evidence="2" key="1">
    <citation type="submission" date="2021-01" db="EMBL/GenBank/DDBJ databases">
        <title>Fulvivirga kasyanovii gen. nov., sp nov., a novel member of the phylum Bacteroidetes isolated from seawater in a mussel farm.</title>
        <authorList>
            <person name="Zhao L.-H."/>
            <person name="Wang Z.-J."/>
        </authorList>
    </citation>
    <scope>NUCLEOTIDE SEQUENCE</scope>
    <source>
        <strain evidence="2">2943</strain>
    </source>
</reference>
<dbReference type="EC" id="3.1.-.-" evidence="2"/>
<sequence length="220" mass="25458">MKYSKTFNGIYVIDIKGERLLLLPEKALLWEKRGILLLADMHLGKVNHFRRSGIAVSSEPNNQNIDRFINLLQRWKPERVLFMGDLFHSHYNAEWEVLGQVLKYFPAISFELIIGNHDIMSEYQYLKHQLILHEEPLYIGPFSLSHETIEEEAYYNIAGHLHPGVRLTGKGRQALKLPCFYFGSQHGLLPAFGEFTGLALVKPKKEDQIFVIINEQVLKV</sequence>
<comment type="caution">
    <text evidence="2">The sequence shown here is derived from an EMBL/GenBank/DDBJ whole genome shotgun (WGS) entry which is preliminary data.</text>
</comment>
<evidence type="ECO:0000259" key="1">
    <source>
        <dbReference type="Pfam" id="PF00149"/>
    </source>
</evidence>
<dbReference type="EMBL" id="JAESIY010000010">
    <property type="protein sequence ID" value="MBL3658004.1"/>
    <property type="molecule type" value="Genomic_DNA"/>
</dbReference>
<dbReference type="InterPro" id="IPR026336">
    <property type="entry name" value="PdeM-like"/>
</dbReference>
<dbReference type="GO" id="GO:0016874">
    <property type="term" value="F:ligase activity"/>
    <property type="evidence" value="ECO:0007669"/>
    <property type="project" value="UniProtKB-KW"/>
</dbReference>
<keyword evidence="2" id="KW-0436">Ligase</keyword>